<name>A0ABV7JWV9_9SPHI</name>
<dbReference type="Pfam" id="PF00578">
    <property type="entry name" value="AhpC-TSA"/>
    <property type="match status" value="1"/>
</dbReference>
<evidence type="ECO:0000256" key="4">
    <source>
        <dbReference type="ARBA" id="ARBA00023284"/>
    </source>
</evidence>
<dbReference type="InterPro" id="IPR025380">
    <property type="entry name" value="DUF4369"/>
</dbReference>
<comment type="caution">
    <text evidence="6">The sequence shown here is derived from an EMBL/GenBank/DDBJ whole genome shotgun (WGS) entry which is preliminary data.</text>
</comment>
<dbReference type="InterPro" id="IPR050553">
    <property type="entry name" value="Thioredoxin_ResA/DsbE_sf"/>
</dbReference>
<dbReference type="Proteomes" id="UP001595526">
    <property type="component" value="Unassembled WGS sequence"/>
</dbReference>
<comment type="subcellular location">
    <subcellularLocation>
        <location evidence="1">Cell envelope</location>
    </subcellularLocation>
</comment>
<accession>A0ABV7JWV9</accession>
<protein>
    <submittedName>
        <fullName evidence="6">Redoxin domain-containing protein</fullName>
    </submittedName>
</protein>
<dbReference type="Pfam" id="PF14289">
    <property type="entry name" value="DUF4369"/>
    <property type="match status" value="1"/>
</dbReference>
<evidence type="ECO:0000256" key="1">
    <source>
        <dbReference type="ARBA" id="ARBA00004196"/>
    </source>
</evidence>
<dbReference type="PANTHER" id="PTHR42852">
    <property type="entry name" value="THIOL:DISULFIDE INTERCHANGE PROTEIN DSBE"/>
    <property type="match status" value="1"/>
</dbReference>
<dbReference type="PROSITE" id="PS51352">
    <property type="entry name" value="THIOREDOXIN_2"/>
    <property type="match status" value="1"/>
</dbReference>
<dbReference type="PROSITE" id="PS00194">
    <property type="entry name" value="THIOREDOXIN_1"/>
    <property type="match status" value="1"/>
</dbReference>
<dbReference type="EMBL" id="JBHRTA010000060">
    <property type="protein sequence ID" value="MFC3199737.1"/>
    <property type="molecule type" value="Genomic_DNA"/>
</dbReference>
<dbReference type="PANTHER" id="PTHR42852:SF6">
    <property type="entry name" value="THIOL:DISULFIDE INTERCHANGE PROTEIN DSBE"/>
    <property type="match status" value="1"/>
</dbReference>
<dbReference type="InterPro" id="IPR013766">
    <property type="entry name" value="Thioredoxin_domain"/>
</dbReference>
<dbReference type="SUPFAM" id="SSF52833">
    <property type="entry name" value="Thioredoxin-like"/>
    <property type="match status" value="1"/>
</dbReference>
<evidence type="ECO:0000256" key="3">
    <source>
        <dbReference type="ARBA" id="ARBA00023157"/>
    </source>
</evidence>
<dbReference type="InterPro" id="IPR000866">
    <property type="entry name" value="AhpC/TSA"/>
</dbReference>
<dbReference type="CDD" id="cd02966">
    <property type="entry name" value="TlpA_like_family"/>
    <property type="match status" value="1"/>
</dbReference>
<keyword evidence="2" id="KW-0201">Cytochrome c-type biogenesis</keyword>
<organism evidence="6 7">
    <name type="scientific">Parapedobacter deserti</name>
    <dbReference type="NCBI Taxonomy" id="1912957"/>
    <lineage>
        <taxon>Bacteria</taxon>
        <taxon>Pseudomonadati</taxon>
        <taxon>Bacteroidota</taxon>
        <taxon>Sphingobacteriia</taxon>
        <taxon>Sphingobacteriales</taxon>
        <taxon>Sphingobacteriaceae</taxon>
        <taxon>Parapedobacter</taxon>
    </lineage>
</organism>
<dbReference type="InterPro" id="IPR017937">
    <property type="entry name" value="Thioredoxin_CS"/>
</dbReference>
<evidence type="ECO:0000313" key="7">
    <source>
        <dbReference type="Proteomes" id="UP001595526"/>
    </source>
</evidence>
<feature type="domain" description="Thioredoxin" evidence="5">
    <location>
        <begin position="223"/>
        <end position="362"/>
    </location>
</feature>
<evidence type="ECO:0000256" key="2">
    <source>
        <dbReference type="ARBA" id="ARBA00022748"/>
    </source>
</evidence>
<dbReference type="InterPro" id="IPR036249">
    <property type="entry name" value="Thioredoxin-like_sf"/>
</dbReference>
<keyword evidence="3" id="KW-1015">Disulfide bond</keyword>
<keyword evidence="4" id="KW-0676">Redox-active center</keyword>
<keyword evidence="7" id="KW-1185">Reference proteome</keyword>
<reference evidence="7" key="1">
    <citation type="journal article" date="2019" name="Int. J. Syst. Evol. Microbiol.">
        <title>The Global Catalogue of Microorganisms (GCM) 10K type strain sequencing project: providing services to taxonomists for standard genome sequencing and annotation.</title>
        <authorList>
            <consortium name="The Broad Institute Genomics Platform"/>
            <consortium name="The Broad Institute Genome Sequencing Center for Infectious Disease"/>
            <person name="Wu L."/>
            <person name="Ma J."/>
        </authorList>
    </citation>
    <scope>NUCLEOTIDE SEQUENCE [LARGE SCALE GENOMIC DNA]</scope>
    <source>
        <strain evidence="7">KCTC 52416</strain>
    </source>
</reference>
<proteinExistence type="predicted"/>
<evidence type="ECO:0000259" key="5">
    <source>
        <dbReference type="PROSITE" id="PS51352"/>
    </source>
</evidence>
<dbReference type="Gene3D" id="3.40.30.10">
    <property type="entry name" value="Glutaredoxin"/>
    <property type="match status" value="1"/>
</dbReference>
<evidence type="ECO:0000313" key="6">
    <source>
        <dbReference type="EMBL" id="MFC3199737.1"/>
    </source>
</evidence>
<dbReference type="RefSeq" id="WP_379025649.1">
    <property type="nucleotide sequence ID" value="NZ_JBHRTA010000060.1"/>
</dbReference>
<gene>
    <name evidence="6" type="ORF">ACFOET_19115</name>
</gene>
<sequence>MMIKPFKATVLALYIVGIFRVVSAQETFELKGMLSNSDMEGGQVLLVYHDGAKTRYDTTKVRKGAFRIAGTVARPTKVLLYVEHPKAPLQPEETKKNDTREFFLERGITSVTGHDVASAKIEGGIAQDEYAELQQQLKRVGWHGVIRTDKNLVAKKDSISIAFVKAHPTSEVSFMLIKQIATPHFLAGHHEEMAQVYDSLSEAWRNSDDGKRIAQQLEVAKKLGIGKDAIDFTMNDTLGNPVSLSDFRGQYVFLDFWASWCAPCRAENKHVVAAYQQFKDKNFTVLGVSLDKAADRQKWIDAIHQDELTWTHVSDLNGWDNAAARAYGVQSIPMNYLIDPEGKIVAVSLRGRVLMEHLEELL</sequence>